<organism evidence="1 2">
    <name type="scientific">Musa troglodytarum</name>
    <name type="common">fe'i banana</name>
    <dbReference type="NCBI Taxonomy" id="320322"/>
    <lineage>
        <taxon>Eukaryota</taxon>
        <taxon>Viridiplantae</taxon>
        <taxon>Streptophyta</taxon>
        <taxon>Embryophyta</taxon>
        <taxon>Tracheophyta</taxon>
        <taxon>Spermatophyta</taxon>
        <taxon>Magnoliopsida</taxon>
        <taxon>Liliopsida</taxon>
        <taxon>Zingiberales</taxon>
        <taxon>Musaceae</taxon>
        <taxon>Musa</taxon>
    </lineage>
</organism>
<dbReference type="EMBL" id="CP097508">
    <property type="protein sequence ID" value="URE08421.1"/>
    <property type="molecule type" value="Genomic_DNA"/>
</dbReference>
<reference evidence="1" key="1">
    <citation type="submission" date="2022-05" db="EMBL/GenBank/DDBJ databases">
        <title>The Musa troglodytarum L. genome provides insights into the mechanism of non-climacteric behaviour and enrichment of carotenoids.</title>
        <authorList>
            <person name="Wang J."/>
        </authorList>
    </citation>
    <scope>NUCLEOTIDE SEQUENCE</scope>
    <source>
        <tissue evidence="1">Leaf</tissue>
    </source>
</reference>
<evidence type="ECO:0000313" key="2">
    <source>
        <dbReference type="Proteomes" id="UP001055439"/>
    </source>
</evidence>
<name>A0A9E7K8K3_9LILI</name>
<dbReference type="AlphaFoldDB" id="A0A9E7K8K3"/>
<sequence length="49" mass="6131">MGDVHYTYYNKLRSYLHHRSKRLRRLYLFGIYITRDFVREKKITIPAKL</sequence>
<proteinExistence type="predicted"/>
<evidence type="ECO:0000313" key="1">
    <source>
        <dbReference type="EMBL" id="URE08421.1"/>
    </source>
</evidence>
<gene>
    <name evidence="1" type="ORF">MUK42_36719</name>
</gene>
<dbReference type="Proteomes" id="UP001055439">
    <property type="component" value="Chromosome 6"/>
</dbReference>
<accession>A0A9E7K8K3</accession>
<protein>
    <submittedName>
        <fullName evidence="1">Uncharacterized protein</fullName>
    </submittedName>
</protein>
<keyword evidence="2" id="KW-1185">Reference proteome</keyword>
<dbReference type="OrthoDB" id="1912783at2759"/>